<dbReference type="InterPro" id="IPR027271">
    <property type="entry name" value="Acetolactate_synth/TF_NikR_C"/>
</dbReference>
<keyword evidence="6 8" id="KW-0100">Branched-chain amino acid biosynthesis</keyword>
<dbReference type="EC" id="2.2.1.6" evidence="8"/>
<dbReference type="InterPro" id="IPR054480">
    <property type="entry name" value="AHAS_small-like_ACT"/>
</dbReference>
<dbReference type="UniPathway" id="UPA00047">
    <property type="reaction ID" value="UER00055"/>
</dbReference>
<dbReference type="GO" id="GO:0009099">
    <property type="term" value="P:L-valine biosynthetic process"/>
    <property type="evidence" value="ECO:0007669"/>
    <property type="project" value="UniProtKB-UniRule"/>
</dbReference>
<dbReference type="GO" id="GO:1990610">
    <property type="term" value="F:acetolactate synthase regulator activity"/>
    <property type="evidence" value="ECO:0007669"/>
    <property type="project" value="UniProtKB-UniRule"/>
</dbReference>
<comment type="pathway">
    <text evidence="2 8">Amino-acid biosynthesis; L-valine biosynthesis; L-valine from pyruvate: step 1/4.</text>
</comment>
<evidence type="ECO:0000256" key="7">
    <source>
        <dbReference type="ARBA" id="ARBA00048670"/>
    </source>
</evidence>
<dbReference type="NCBIfam" id="TIGR00119">
    <property type="entry name" value="acolac_sm"/>
    <property type="match status" value="1"/>
</dbReference>
<comment type="subunit">
    <text evidence="4 8">Dimer of large and small chains.</text>
</comment>
<comment type="caution">
    <text evidence="10">The sequence shown here is derived from an EMBL/GenBank/DDBJ whole genome shotgun (WGS) entry which is preliminary data.</text>
</comment>
<gene>
    <name evidence="10" type="ORF">A2527_14560</name>
</gene>
<dbReference type="SUPFAM" id="SSF55021">
    <property type="entry name" value="ACT-like"/>
    <property type="match status" value="2"/>
</dbReference>
<dbReference type="AlphaFoldDB" id="A0A1F6G853"/>
<dbReference type="GO" id="GO:0009097">
    <property type="term" value="P:isoleucine biosynthetic process"/>
    <property type="evidence" value="ECO:0007669"/>
    <property type="project" value="UniProtKB-UniRule"/>
</dbReference>
<proteinExistence type="inferred from homology"/>
<dbReference type="InterPro" id="IPR045865">
    <property type="entry name" value="ACT-like_dom_sf"/>
</dbReference>
<reference evidence="10 11" key="1">
    <citation type="journal article" date="2016" name="Nat. Commun.">
        <title>Thousands of microbial genomes shed light on interconnected biogeochemical processes in an aquifer system.</title>
        <authorList>
            <person name="Anantharaman K."/>
            <person name="Brown C.T."/>
            <person name="Hug L.A."/>
            <person name="Sharon I."/>
            <person name="Castelle C.J."/>
            <person name="Probst A.J."/>
            <person name="Thomas B.C."/>
            <person name="Singh A."/>
            <person name="Wilkins M.J."/>
            <person name="Karaoz U."/>
            <person name="Brodie E.L."/>
            <person name="Williams K.H."/>
            <person name="Hubbard S.S."/>
            <person name="Banfield J.F."/>
        </authorList>
    </citation>
    <scope>NUCLEOTIDE SEQUENCE [LARGE SCALE GENOMIC DNA]</scope>
</reference>
<dbReference type="InterPro" id="IPR039557">
    <property type="entry name" value="AHAS_ACT"/>
</dbReference>
<dbReference type="PANTHER" id="PTHR30239">
    <property type="entry name" value="ACETOLACTATE SYNTHASE SMALL SUBUNIT"/>
    <property type="match status" value="1"/>
</dbReference>
<evidence type="ECO:0000259" key="9">
    <source>
        <dbReference type="PROSITE" id="PS51671"/>
    </source>
</evidence>
<evidence type="ECO:0000256" key="3">
    <source>
        <dbReference type="ARBA" id="ARBA00006341"/>
    </source>
</evidence>
<dbReference type="NCBIfam" id="NF008864">
    <property type="entry name" value="PRK11895.1"/>
    <property type="match status" value="1"/>
</dbReference>
<evidence type="ECO:0000313" key="10">
    <source>
        <dbReference type="EMBL" id="OGG94279.1"/>
    </source>
</evidence>
<feature type="domain" description="ACT" evidence="9">
    <location>
        <begin position="9"/>
        <end position="84"/>
    </location>
</feature>
<evidence type="ECO:0000256" key="6">
    <source>
        <dbReference type="ARBA" id="ARBA00023304"/>
    </source>
</evidence>
<dbReference type="FunFam" id="3.30.70.260:FF:000001">
    <property type="entry name" value="Acetolactate synthase, small subunit"/>
    <property type="match status" value="1"/>
</dbReference>
<dbReference type="Proteomes" id="UP000178449">
    <property type="component" value="Unassembled WGS sequence"/>
</dbReference>
<comment type="function">
    <text evidence="8">Catalyzes the conversion of 2 pyruvate molecules into acetolactate in the first common step of the biosynthetic pathway of the branched-amino acids such as leucine, isoleucine, and valine.</text>
</comment>
<organism evidence="10 11">
    <name type="scientific">Candidatus Lambdaproteobacteria bacterium RIFOXYD2_FULL_50_16</name>
    <dbReference type="NCBI Taxonomy" id="1817772"/>
    <lineage>
        <taxon>Bacteria</taxon>
        <taxon>Pseudomonadati</taxon>
        <taxon>Pseudomonadota</taxon>
        <taxon>Candidatus Lambdaproteobacteria</taxon>
    </lineage>
</organism>
<dbReference type="Gene3D" id="3.30.70.260">
    <property type="match status" value="1"/>
</dbReference>
<evidence type="ECO:0000256" key="4">
    <source>
        <dbReference type="ARBA" id="ARBA00011744"/>
    </source>
</evidence>
<dbReference type="STRING" id="1817772.A2527_14560"/>
<evidence type="ECO:0000256" key="5">
    <source>
        <dbReference type="ARBA" id="ARBA00022605"/>
    </source>
</evidence>
<dbReference type="EMBL" id="MFNE01000040">
    <property type="protein sequence ID" value="OGG94279.1"/>
    <property type="molecule type" value="Genomic_DNA"/>
</dbReference>
<dbReference type="Gene3D" id="3.30.70.1150">
    <property type="entry name" value="ACT-like. Chain A, domain 2"/>
    <property type="match status" value="1"/>
</dbReference>
<dbReference type="GO" id="GO:0005829">
    <property type="term" value="C:cytosol"/>
    <property type="evidence" value="ECO:0007669"/>
    <property type="project" value="TreeGrafter"/>
</dbReference>
<protein>
    <recommendedName>
        <fullName evidence="8">Acetolactate synthase small subunit</fullName>
        <shortName evidence="8">AHAS</shortName>
        <shortName evidence="8">ALS</shortName>
        <ecNumber evidence="8">2.2.1.6</ecNumber>
    </recommendedName>
    <alternativeName>
        <fullName evidence="8">Acetohydroxy-acid synthase small subunit</fullName>
    </alternativeName>
</protein>
<evidence type="ECO:0000313" key="11">
    <source>
        <dbReference type="Proteomes" id="UP000178449"/>
    </source>
</evidence>
<keyword evidence="5 8" id="KW-0028">Amino-acid biosynthesis</keyword>
<dbReference type="InterPro" id="IPR002912">
    <property type="entry name" value="ACT_dom"/>
</dbReference>
<dbReference type="CDD" id="cd04878">
    <property type="entry name" value="ACT_AHAS"/>
    <property type="match status" value="1"/>
</dbReference>
<dbReference type="InterPro" id="IPR004789">
    <property type="entry name" value="Acetalactate_synth_ssu"/>
</dbReference>
<name>A0A1F6G853_9PROT</name>
<keyword evidence="8" id="KW-0808">Transferase</keyword>
<comment type="pathway">
    <text evidence="1 8">Amino-acid biosynthesis; L-isoleucine biosynthesis; L-isoleucine from 2-oxobutanoate: step 1/4.</text>
</comment>
<comment type="catalytic activity">
    <reaction evidence="7 8">
        <text>2 pyruvate + H(+) = (2S)-2-acetolactate + CO2</text>
        <dbReference type="Rhea" id="RHEA:25249"/>
        <dbReference type="ChEBI" id="CHEBI:15361"/>
        <dbReference type="ChEBI" id="CHEBI:15378"/>
        <dbReference type="ChEBI" id="CHEBI:16526"/>
        <dbReference type="ChEBI" id="CHEBI:58476"/>
        <dbReference type="EC" id="2.2.1.6"/>
    </reaction>
</comment>
<dbReference type="InterPro" id="IPR019455">
    <property type="entry name" value="Acetolactate_synth_ssu_C"/>
</dbReference>
<evidence type="ECO:0000256" key="8">
    <source>
        <dbReference type="RuleBase" id="RU368092"/>
    </source>
</evidence>
<sequence>MQSTENRHVIALEVEDKPGVLTRISALFSRRGFNVESLTVGHTHQPGVSRFTIVVRAGEAELEQIRKQTQKLVHVLKTYHVLDREVEPDERMKAIMAASNQVQHAVMREMALVKVHYDAQSSRQINHVVEVFSARMLHWSGKDLVLEFSGTEAKIDAVFKELDSVSVLESVRTGKVAMSIEEEKVDL</sequence>
<dbReference type="UniPathway" id="UPA00049">
    <property type="reaction ID" value="UER00059"/>
</dbReference>
<dbReference type="Pfam" id="PF10369">
    <property type="entry name" value="ALS_ss_C"/>
    <property type="match status" value="1"/>
</dbReference>
<comment type="similarity">
    <text evidence="3 8">Belongs to the acetolactate synthase small subunit family.</text>
</comment>
<evidence type="ECO:0000256" key="1">
    <source>
        <dbReference type="ARBA" id="ARBA00004974"/>
    </source>
</evidence>
<dbReference type="Pfam" id="PF22629">
    <property type="entry name" value="ACT_AHAS_ss"/>
    <property type="match status" value="1"/>
</dbReference>
<dbReference type="PANTHER" id="PTHR30239:SF0">
    <property type="entry name" value="ACETOLACTATE SYNTHASE SMALL SUBUNIT 1, CHLOROPLASTIC"/>
    <property type="match status" value="1"/>
</dbReference>
<dbReference type="PROSITE" id="PS51671">
    <property type="entry name" value="ACT"/>
    <property type="match status" value="1"/>
</dbReference>
<accession>A0A1F6G853</accession>
<dbReference type="GO" id="GO:0003984">
    <property type="term" value="F:acetolactate synthase activity"/>
    <property type="evidence" value="ECO:0007669"/>
    <property type="project" value="UniProtKB-UniRule"/>
</dbReference>
<evidence type="ECO:0000256" key="2">
    <source>
        <dbReference type="ARBA" id="ARBA00005025"/>
    </source>
</evidence>